<evidence type="ECO:0000313" key="1">
    <source>
        <dbReference type="EMBL" id="GAG85773.1"/>
    </source>
</evidence>
<gene>
    <name evidence="1" type="ORF">S01H4_24462</name>
</gene>
<proteinExistence type="predicted"/>
<name>X1BNX3_9ZZZZ</name>
<comment type="caution">
    <text evidence="1">The sequence shown here is derived from an EMBL/GenBank/DDBJ whole genome shotgun (WGS) entry which is preliminary data.</text>
</comment>
<reference evidence="1" key="1">
    <citation type="journal article" date="2014" name="Front. Microbiol.">
        <title>High frequency of phylogenetically diverse reductive dehalogenase-homologous genes in deep subseafloor sedimentary metagenomes.</title>
        <authorList>
            <person name="Kawai M."/>
            <person name="Futagami T."/>
            <person name="Toyoda A."/>
            <person name="Takaki Y."/>
            <person name="Nishi S."/>
            <person name="Hori S."/>
            <person name="Arai W."/>
            <person name="Tsubouchi T."/>
            <person name="Morono Y."/>
            <person name="Uchiyama I."/>
            <person name="Ito T."/>
            <person name="Fujiyama A."/>
            <person name="Inagaki F."/>
            <person name="Takami H."/>
        </authorList>
    </citation>
    <scope>NUCLEOTIDE SEQUENCE</scope>
    <source>
        <strain evidence="1">Expedition CK06-06</strain>
    </source>
</reference>
<protein>
    <submittedName>
        <fullName evidence="1">Uncharacterized protein</fullName>
    </submittedName>
</protein>
<dbReference type="EMBL" id="BART01011490">
    <property type="protein sequence ID" value="GAG85773.1"/>
    <property type="molecule type" value="Genomic_DNA"/>
</dbReference>
<sequence>MNIQKDIYEYLTNFADDKTIVNMLSVNKTFRNEEFFKRVLERKYPLLIKFKNKKQRWKDLYLRKAYENKIFNFTD</sequence>
<accession>X1BNX3</accession>
<organism evidence="1">
    <name type="scientific">marine sediment metagenome</name>
    <dbReference type="NCBI Taxonomy" id="412755"/>
    <lineage>
        <taxon>unclassified sequences</taxon>
        <taxon>metagenomes</taxon>
        <taxon>ecological metagenomes</taxon>
    </lineage>
</organism>
<dbReference type="AlphaFoldDB" id="X1BNX3"/>
<feature type="non-terminal residue" evidence="1">
    <location>
        <position position="75"/>
    </location>
</feature>